<evidence type="ECO:0000256" key="7">
    <source>
        <dbReference type="ARBA" id="ARBA00023239"/>
    </source>
</evidence>
<evidence type="ECO:0000256" key="5">
    <source>
        <dbReference type="ARBA" id="ARBA00023124"/>
    </source>
</evidence>
<feature type="compositionally biased region" description="Basic and acidic residues" evidence="9">
    <location>
        <begin position="234"/>
        <end position="244"/>
    </location>
</feature>
<dbReference type="GO" id="GO:0003697">
    <property type="term" value="F:single-stranded DNA binding"/>
    <property type="evidence" value="ECO:0007669"/>
    <property type="project" value="InterPro"/>
</dbReference>
<dbReference type="InterPro" id="IPR003738">
    <property type="entry name" value="SRAP"/>
</dbReference>
<evidence type="ECO:0000313" key="11">
    <source>
        <dbReference type="Proteomes" id="UP000217994"/>
    </source>
</evidence>
<keyword evidence="2 8" id="KW-0645">Protease</keyword>
<dbReference type="GeneID" id="69007004"/>
<evidence type="ECO:0000256" key="4">
    <source>
        <dbReference type="ARBA" id="ARBA00022801"/>
    </source>
</evidence>
<keyword evidence="3" id="KW-0227">DNA damage</keyword>
<protein>
    <recommendedName>
        <fullName evidence="8">Abasic site processing protein</fullName>
        <ecNumber evidence="8">3.4.-.-</ecNumber>
    </recommendedName>
</protein>
<gene>
    <name evidence="10" type="ORF">BZL54_21885</name>
</gene>
<dbReference type="AlphaFoldDB" id="A0A2A4FB24"/>
<dbReference type="GO" id="GO:0008233">
    <property type="term" value="F:peptidase activity"/>
    <property type="evidence" value="ECO:0007669"/>
    <property type="project" value="UniProtKB-KW"/>
</dbReference>
<keyword evidence="4 8" id="KW-0378">Hydrolase</keyword>
<dbReference type="GO" id="GO:0006508">
    <property type="term" value="P:proteolysis"/>
    <property type="evidence" value="ECO:0007669"/>
    <property type="project" value="UniProtKB-KW"/>
</dbReference>
<dbReference type="PANTHER" id="PTHR13604">
    <property type="entry name" value="DC12-RELATED"/>
    <property type="match status" value="1"/>
</dbReference>
<reference evidence="10 11" key="1">
    <citation type="submission" date="2017-01" db="EMBL/GenBank/DDBJ databases">
        <title>Whole-Genome Shotgun Sequencing of Two beta-Proteobacterial Species in Search of the Bulgecin Biosynthetic Cluster.</title>
        <authorList>
            <person name="Horsman M.E."/>
            <person name="Marous D.R."/>
            <person name="Li R."/>
            <person name="Oliver R.A."/>
            <person name="Byun B."/>
            <person name="Emrich S.J."/>
            <person name="Boggess B."/>
            <person name="Townsend C.A."/>
            <person name="Mobashery S."/>
        </authorList>
    </citation>
    <scope>NUCLEOTIDE SEQUENCE [LARGE SCALE GENOMIC DNA]</scope>
    <source>
        <strain evidence="10 11">ATCC 31433</strain>
    </source>
</reference>
<organism evidence="10 11">
    <name type="scientific">Burkholderia ubonensis subsp. mesacidophila</name>
    <dbReference type="NCBI Taxonomy" id="265293"/>
    <lineage>
        <taxon>Bacteria</taxon>
        <taxon>Pseudomonadati</taxon>
        <taxon>Pseudomonadota</taxon>
        <taxon>Betaproteobacteria</taxon>
        <taxon>Burkholderiales</taxon>
        <taxon>Burkholderiaceae</taxon>
        <taxon>Burkholderia</taxon>
        <taxon>Burkholderia cepacia complex</taxon>
    </lineage>
</organism>
<feature type="region of interest" description="Disordered" evidence="9">
    <location>
        <begin position="218"/>
        <end position="244"/>
    </location>
</feature>
<comment type="caution">
    <text evidence="10">The sequence shown here is derived from an EMBL/GenBank/DDBJ whole genome shotgun (WGS) entry which is preliminary data.</text>
</comment>
<dbReference type="InterPro" id="IPR036590">
    <property type="entry name" value="SRAP-like"/>
</dbReference>
<dbReference type="GO" id="GO:0106300">
    <property type="term" value="P:protein-DNA covalent cross-linking repair"/>
    <property type="evidence" value="ECO:0007669"/>
    <property type="project" value="InterPro"/>
</dbReference>
<dbReference type="Pfam" id="PF02586">
    <property type="entry name" value="SRAP"/>
    <property type="match status" value="1"/>
</dbReference>
<sequence length="244" mass="27952">MCTNYRAPHEDFELRELKIDSFRDLYRRTPWKPEIYQDYLAPIVASHDGQIEPLMAGFGFWPRALQKANIERAKEAGRKPPIMRSTMNVRDDNLGKSPLYGPSWRAGRRCLVVAEWIYEPCYETGKNVWHRIGLAGWRPMCVAGIWRTLKNPDGTDHHTMAMITVNADRHPLMSRMHKPGDEKRSVVILRPDDWEEWLTTSNIEAARAMLQLFPADEMAAGPAPNASNHPGAGRTDDETKDPLF</sequence>
<dbReference type="Gene3D" id="3.90.1680.10">
    <property type="entry name" value="SOS response associated peptidase-like"/>
    <property type="match status" value="1"/>
</dbReference>
<dbReference type="GO" id="GO:0016829">
    <property type="term" value="F:lyase activity"/>
    <property type="evidence" value="ECO:0007669"/>
    <property type="project" value="UniProtKB-KW"/>
</dbReference>
<dbReference type="EC" id="3.4.-.-" evidence="8"/>
<proteinExistence type="inferred from homology"/>
<evidence type="ECO:0000256" key="3">
    <source>
        <dbReference type="ARBA" id="ARBA00022763"/>
    </source>
</evidence>
<keyword evidence="7" id="KW-0456">Lyase</keyword>
<dbReference type="RefSeq" id="WP_084911006.1">
    <property type="nucleotide sequence ID" value="NZ_CP020740.1"/>
</dbReference>
<name>A0A2A4FB24_9BURK</name>
<dbReference type="SUPFAM" id="SSF143081">
    <property type="entry name" value="BB1717-like"/>
    <property type="match status" value="1"/>
</dbReference>
<evidence type="ECO:0000256" key="1">
    <source>
        <dbReference type="ARBA" id="ARBA00008136"/>
    </source>
</evidence>
<keyword evidence="5" id="KW-0190">Covalent protein-DNA linkage</keyword>
<dbReference type="PANTHER" id="PTHR13604:SF0">
    <property type="entry name" value="ABASIC SITE PROCESSING PROTEIN HMCES"/>
    <property type="match status" value="1"/>
</dbReference>
<dbReference type="EMBL" id="MTZU01000067">
    <property type="protein sequence ID" value="PCE30345.1"/>
    <property type="molecule type" value="Genomic_DNA"/>
</dbReference>
<dbReference type="Proteomes" id="UP000217994">
    <property type="component" value="Unassembled WGS sequence"/>
</dbReference>
<evidence type="ECO:0000256" key="9">
    <source>
        <dbReference type="SAM" id="MobiDB-lite"/>
    </source>
</evidence>
<keyword evidence="6" id="KW-0238">DNA-binding</keyword>
<evidence type="ECO:0000256" key="6">
    <source>
        <dbReference type="ARBA" id="ARBA00023125"/>
    </source>
</evidence>
<evidence type="ECO:0000256" key="2">
    <source>
        <dbReference type="ARBA" id="ARBA00022670"/>
    </source>
</evidence>
<comment type="similarity">
    <text evidence="1 8">Belongs to the SOS response-associated peptidase family.</text>
</comment>
<accession>A0A2A4FB24</accession>
<evidence type="ECO:0000256" key="8">
    <source>
        <dbReference type="RuleBase" id="RU364100"/>
    </source>
</evidence>
<evidence type="ECO:0000313" key="10">
    <source>
        <dbReference type="EMBL" id="PCE30345.1"/>
    </source>
</evidence>